<dbReference type="Pfam" id="PF13472">
    <property type="entry name" value="Lipase_GDSL_2"/>
    <property type="match status" value="1"/>
</dbReference>
<dbReference type="GO" id="GO:0004806">
    <property type="term" value="F:triacylglycerol lipase activity"/>
    <property type="evidence" value="ECO:0007669"/>
    <property type="project" value="TreeGrafter"/>
</dbReference>
<protein>
    <submittedName>
        <fullName evidence="5">SGNH/GDSL hydrolase family protein</fullName>
    </submittedName>
</protein>
<evidence type="ECO:0000256" key="1">
    <source>
        <dbReference type="PIRSR" id="PIRSR637460-1"/>
    </source>
</evidence>
<evidence type="ECO:0000256" key="2">
    <source>
        <dbReference type="PIRSR" id="PIRSR637460-2"/>
    </source>
</evidence>
<dbReference type="InterPro" id="IPR013830">
    <property type="entry name" value="SGNH_hydro"/>
</dbReference>
<feature type="disulfide bond" evidence="2">
    <location>
        <begin position="62"/>
        <end position="87"/>
    </location>
</feature>
<dbReference type="GO" id="GO:0019433">
    <property type="term" value="P:triglyceride catabolic process"/>
    <property type="evidence" value="ECO:0007669"/>
    <property type="project" value="TreeGrafter"/>
</dbReference>
<dbReference type="Gene3D" id="3.40.50.1110">
    <property type="entry name" value="SGNH hydrolase"/>
    <property type="match status" value="1"/>
</dbReference>
<keyword evidence="3" id="KW-0732">Signal</keyword>
<evidence type="ECO:0000313" key="5">
    <source>
        <dbReference type="EMBL" id="QLY29523.1"/>
    </source>
</evidence>
<dbReference type="CDD" id="cd01823">
    <property type="entry name" value="SEST_like"/>
    <property type="match status" value="1"/>
</dbReference>
<keyword evidence="2" id="KW-1015">Disulfide bond</keyword>
<feature type="active site" description="Nucleophile" evidence="1">
    <location>
        <position position="44"/>
    </location>
</feature>
<feature type="domain" description="SGNH hydrolase-type esterase" evidence="4">
    <location>
        <begin position="40"/>
        <end position="248"/>
    </location>
</feature>
<feature type="signal peptide" evidence="3">
    <location>
        <begin position="1"/>
        <end position="27"/>
    </location>
</feature>
<sequence>MPGIVLRHTAGLAALAAGLALTAAASATPGDTPAIHRYVALGDSGASVGSRDLLQPGSPAYCLRAQDNYPSVLARMLSVGEFIDASCSGAKTTHMTEPQYGRDAGPNPAQFDSLTPGTDLVTLTLGANDVGVFNVNVINAAQLDTVRRNVGAALDGIRARAPHATIVLTTYLRYFPEGGGCYGFTDQGGQQRLTDALRETARAHAALFADNFRITGHDMCRPAGVHWVNGPTPDTASVPLHANVAGQEYLAEVIAATLLR</sequence>
<feature type="disulfide bond" evidence="2">
    <location>
        <begin position="181"/>
        <end position="220"/>
    </location>
</feature>
<proteinExistence type="predicted"/>
<evidence type="ECO:0000313" key="6">
    <source>
        <dbReference type="Proteomes" id="UP000515512"/>
    </source>
</evidence>
<accession>A0A7D6ZK14</accession>
<dbReference type="PANTHER" id="PTHR37981">
    <property type="entry name" value="LIPASE 2"/>
    <property type="match status" value="1"/>
</dbReference>
<name>A0A7D6ZK14_9NOCA</name>
<dbReference type="InterPro" id="IPR037460">
    <property type="entry name" value="SEST-like"/>
</dbReference>
<organism evidence="5 6">
    <name type="scientific">Nocardia huaxiensis</name>
    <dbReference type="NCBI Taxonomy" id="2755382"/>
    <lineage>
        <taxon>Bacteria</taxon>
        <taxon>Bacillati</taxon>
        <taxon>Actinomycetota</taxon>
        <taxon>Actinomycetes</taxon>
        <taxon>Mycobacteriales</taxon>
        <taxon>Nocardiaceae</taxon>
        <taxon>Nocardia</taxon>
    </lineage>
</organism>
<evidence type="ECO:0000259" key="4">
    <source>
        <dbReference type="Pfam" id="PF13472"/>
    </source>
</evidence>
<dbReference type="SUPFAM" id="SSF52266">
    <property type="entry name" value="SGNH hydrolase"/>
    <property type="match status" value="1"/>
</dbReference>
<reference evidence="5 6" key="1">
    <citation type="submission" date="2020-07" db="EMBL/GenBank/DDBJ databases">
        <authorList>
            <person name="Zhuang K."/>
            <person name="Ran Y."/>
        </authorList>
    </citation>
    <scope>NUCLEOTIDE SEQUENCE [LARGE SCALE GENOMIC DNA]</scope>
    <source>
        <strain evidence="5 6">WCH-YHL-001</strain>
    </source>
</reference>
<dbReference type="RefSeq" id="WP_181580727.1">
    <property type="nucleotide sequence ID" value="NZ_CP059399.1"/>
</dbReference>
<dbReference type="AlphaFoldDB" id="A0A7D6ZK14"/>
<keyword evidence="6" id="KW-1185">Reference proteome</keyword>
<dbReference type="Proteomes" id="UP000515512">
    <property type="component" value="Chromosome"/>
</dbReference>
<feature type="chain" id="PRO_5039694461" evidence="3">
    <location>
        <begin position="28"/>
        <end position="260"/>
    </location>
</feature>
<evidence type="ECO:0000256" key="3">
    <source>
        <dbReference type="SAM" id="SignalP"/>
    </source>
</evidence>
<gene>
    <name evidence="5" type="ORF">H0264_30370</name>
</gene>
<dbReference type="InterPro" id="IPR036514">
    <property type="entry name" value="SGNH_hydro_sf"/>
</dbReference>
<keyword evidence="5" id="KW-0378">Hydrolase</keyword>
<feature type="active site" evidence="1">
    <location>
        <position position="241"/>
    </location>
</feature>
<dbReference type="PANTHER" id="PTHR37981:SF1">
    <property type="entry name" value="SGNH HYDROLASE-TYPE ESTERASE DOMAIN-CONTAINING PROTEIN"/>
    <property type="match status" value="1"/>
</dbReference>
<dbReference type="EMBL" id="CP059399">
    <property type="protein sequence ID" value="QLY29523.1"/>
    <property type="molecule type" value="Genomic_DNA"/>
</dbReference>
<dbReference type="KEGG" id="nhu:H0264_30370"/>